<evidence type="ECO:0000313" key="1">
    <source>
        <dbReference type="EMBL" id="QGR00382.1"/>
    </source>
</evidence>
<dbReference type="EMBL" id="CP034235">
    <property type="protein sequence ID" value="QGR00382.1"/>
    <property type="molecule type" value="Genomic_DNA"/>
</dbReference>
<name>A0A6B8RVA3_9BACL</name>
<evidence type="ECO:0000313" key="2">
    <source>
        <dbReference type="Proteomes" id="UP000426246"/>
    </source>
</evidence>
<keyword evidence="2" id="KW-1185">Reference proteome</keyword>
<reference evidence="2" key="1">
    <citation type="submission" date="2018-11" db="EMBL/GenBank/DDBJ databases">
        <title>Complete genome sequence of Paenibacillus sp. ML311-T8.</title>
        <authorList>
            <person name="Nam Y.-D."/>
            <person name="Kang J."/>
            <person name="Chung W.-H."/>
            <person name="Park Y.S."/>
        </authorList>
    </citation>
    <scope>NUCLEOTIDE SEQUENCE [LARGE SCALE GENOMIC DNA]</scope>
    <source>
        <strain evidence="2">ML311-T8</strain>
    </source>
</reference>
<dbReference type="AlphaFoldDB" id="A0A6B8RVA3"/>
<dbReference type="GO" id="GO:0016740">
    <property type="term" value="F:transferase activity"/>
    <property type="evidence" value="ECO:0007669"/>
    <property type="project" value="UniProtKB-KW"/>
</dbReference>
<dbReference type="KEGG" id="ppsc:EHS13_34835"/>
<sequence>MFLIVSVTPLKAEAQDNVQAAKHKQCMTQSMVQLKASMRKLWFDHVLWTRNYIVSAVAGLDDQAKVLARLLKNQQDIGDAIKPYYGEAAGNKLAELLKEHILLAGKIVDAAKTGNQADVEKYNKDWYRNADDLAKFLSSANPYWSEKVLKELLYMHLQLVTDAATARIKKDWDADIEAFDKGEAHITVLADTLTKGIIQQFPDRFK</sequence>
<keyword evidence="1" id="KW-0808">Transferase</keyword>
<proteinExistence type="predicted"/>
<dbReference type="Proteomes" id="UP000426246">
    <property type="component" value="Chromosome"/>
</dbReference>
<organism evidence="1 2">
    <name type="scientific">Paenibacillus psychroresistens</name>
    <dbReference type="NCBI Taxonomy" id="1778678"/>
    <lineage>
        <taxon>Bacteria</taxon>
        <taxon>Bacillati</taxon>
        <taxon>Bacillota</taxon>
        <taxon>Bacilli</taxon>
        <taxon>Bacillales</taxon>
        <taxon>Paenibacillaceae</taxon>
        <taxon>Paenibacillus</taxon>
    </lineage>
</organism>
<dbReference type="OrthoDB" id="2603324at2"/>
<accession>A0A6B8RVA3</accession>
<gene>
    <name evidence="1" type="ORF">EHS13_34835</name>
</gene>
<protein>
    <submittedName>
        <fullName evidence="1">Glycosyltransferase</fullName>
    </submittedName>
</protein>